<evidence type="ECO:0000313" key="2">
    <source>
        <dbReference type="Proteomes" id="UP000001784"/>
    </source>
</evidence>
<organism evidence="1 2">
    <name type="scientific">Syntrophobacter fumaroxidans (strain DSM 10017 / MPOB)</name>
    <dbReference type="NCBI Taxonomy" id="335543"/>
    <lineage>
        <taxon>Bacteria</taxon>
        <taxon>Pseudomonadati</taxon>
        <taxon>Thermodesulfobacteriota</taxon>
        <taxon>Syntrophobacteria</taxon>
        <taxon>Syntrophobacterales</taxon>
        <taxon>Syntrophobacteraceae</taxon>
        <taxon>Syntrophobacter</taxon>
    </lineage>
</organism>
<dbReference type="Proteomes" id="UP000001784">
    <property type="component" value="Chromosome"/>
</dbReference>
<dbReference type="InParanoid" id="A0LK89"/>
<dbReference type="STRING" id="335543.Sfum_2159"/>
<gene>
    <name evidence="1" type="ordered locus">Sfum_2159</name>
</gene>
<keyword evidence="2" id="KW-1185">Reference proteome</keyword>
<evidence type="ECO:0000313" key="1">
    <source>
        <dbReference type="EMBL" id="ABK17841.1"/>
    </source>
</evidence>
<dbReference type="HOGENOM" id="CLU_2119918_0_0_7"/>
<reference evidence="1 2" key="1">
    <citation type="submission" date="2006-10" db="EMBL/GenBank/DDBJ databases">
        <title>Complete sequence of Syntrophobacter fumaroxidans MPOB.</title>
        <authorList>
            <consortium name="US DOE Joint Genome Institute"/>
            <person name="Copeland A."/>
            <person name="Lucas S."/>
            <person name="Lapidus A."/>
            <person name="Barry K."/>
            <person name="Detter J.C."/>
            <person name="Glavina del Rio T."/>
            <person name="Hammon N."/>
            <person name="Israni S."/>
            <person name="Pitluck S."/>
            <person name="Goltsman E.G."/>
            <person name="Martinez M."/>
            <person name="Schmutz J."/>
            <person name="Larimer F."/>
            <person name="Land M."/>
            <person name="Hauser L."/>
            <person name="Kyrpides N."/>
            <person name="Kim E."/>
            <person name="Boone D.R."/>
            <person name="Brockman F."/>
            <person name="Culley D."/>
            <person name="Ferry J."/>
            <person name="Gunsalus R."/>
            <person name="McInerney M.J."/>
            <person name="Morrison M."/>
            <person name="Plugge C."/>
            <person name="Rohlin L."/>
            <person name="Scholten J."/>
            <person name="Sieber J."/>
            <person name="Stams A.J.M."/>
            <person name="Worm P."/>
            <person name="Henstra A.M."/>
            <person name="Richardson P."/>
        </authorList>
    </citation>
    <scope>NUCLEOTIDE SEQUENCE [LARGE SCALE GENOMIC DNA]</scope>
    <source>
        <strain evidence="2">DSM 10017 / MPOB</strain>
    </source>
</reference>
<sequence>MESLFGRNITELQKAGQPLARRIRAAGLFFARIGRGRQPRRIRACGDTDTIETTPQLIRNRIILKSLQLLLPKSSRTINRFLFSLTICNVPRSLGLPFDNPTSQGCRLFPAFLE</sequence>
<dbReference type="EMBL" id="CP000478">
    <property type="protein sequence ID" value="ABK17841.1"/>
    <property type="molecule type" value="Genomic_DNA"/>
</dbReference>
<protein>
    <submittedName>
        <fullName evidence="1">Uncharacterized protein</fullName>
    </submittedName>
</protein>
<dbReference type="AlphaFoldDB" id="A0LK89"/>
<accession>A0LK89</accession>
<proteinExistence type="predicted"/>
<dbReference type="KEGG" id="sfu:Sfum_2159"/>
<name>A0LK89_SYNFM</name>